<dbReference type="Proteomes" id="UP001195941">
    <property type="component" value="Unassembled WGS sequence"/>
</dbReference>
<reference evidence="1 2" key="1">
    <citation type="journal article" date="2021" name="Arch. Microbiol.">
        <title>Thalassobius aquimarinus sp. nov., isolated from the Sea of Japan seashore.</title>
        <authorList>
            <person name="Kurilenko V.V."/>
            <person name="Romanenko L.A."/>
            <person name="Chernysheva N.Y."/>
            <person name="Velansky P.V."/>
            <person name="Tekutyeva L.A."/>
            <person name="Isaeva M.P."/>
            <person name="Mikhailov V.V."/>
        </authorList>
    </citation>
    <scope>NUCLEOTIDE SEQUENCE [LARGE SCALE GENOMIC DNA]</scope>
    <source>
        <strain evidence="1 2">KMM 8518</strain>
    </source>
</reference>
<evidence type="ECO:0000313" key="1">
    <source>
        <dbReference type="EMBL" id="MBR9652053.1"/>
    </source>
</evidence>
<sequence length="98" mass="10834">MQFRGPKGDRCELVLSGVREFLGSNFTLPQNVVFRVEVSDLKAVEPKDVEAAFVRMGGNRFNGLANGLPESGYLVSLDESVGFQMLAIVSDYSFERID</sequence>
<proteinExistence type="predicted"/>
<organism evidence="1 2">
    <name type="scientific">Thalassovita aquimarina</name>
    <dbReference type="NCBI Taxonomy" id="2785917"/>
    <lineage>
        <taxon>Bacteria</taxon>
        <taxon>Pseudomonadati</taxon>
        <taxon>Pseudomonadota</taxon>
        <taxon>Alphaproteobacteria</taxon>
        <taxon>Rhodobacterales</taxon>
        <taxon>Roseobacteraceae</taxon>
        <taxon>Thalassovita</taxon>
    </lineage>
</organism>
<protein>
    <submittedName>
        <fullName evidence="1">Uncharacterized protein</fullName>
    </submittedName>
</protein>
<comment type="caution">
    <text evidence="1">The sequence shown here is derived from an EMBL/GenBank/DDBJ whole genome shotgun (WGS) entry which is preliminary data.</text>
</comment>
<keyword evidence="2" id="KW-1185">Reference proteome</keyword>
<dbReference type="RefSeq" id="WP_212701572.1">
    <property type="nucleotide sequence ID" value="NZ_JADMKU010000011.1"/>
</dbReference>
<dbReference type="EMBL" id="JADMKU010000011">
    <property type="protein sequence ID" value="MBR9652053.1"/>
    <property type="molecule type" value="Genomic_DNA"/>
</dbReference>
<evidence type="ECO:0000313" key="2">
    <source>
        <dbReference type="Proteomes" id="UP001195941"/>
    </source>
</evidence>
<gene>
    <name evidence="1" type="ORF">IT775_13080</name>
</gene>
<accession>A0ABS5HTZ4</accession>
<name>A0ABS5HTZ4_9RHOB</name>